<feature type="transmembrane region" description="Helical" evidence="1">
    <location>
        <begin position="52"/>
        <end position="71"/>
    </location>
</feature>
<evidence type="ECO:0000313" key="3">
    <source>
        <dbReference type="Proteomes" id="UP000001964"/>
    </source>
</evidence>
<organism evidence="2 3">
    <name type="scientific">Maricaulis maris (strain MCS10)</name>
    <name type="common">Caulobacter maris</name>
    <dbReference type="NCBI Taxonomy" id="394221"/>
    <lineage>
        <taxon>Bacteria</taxon>
        <taxon>Pseudomonadati</taxon>
        <taxon>Pseudomonadota</taxon>
        <taxon>Alphaproteobacteria</taxon>
        <taxon>Maricaulales</taxon>
        <taxon>Maricaulaceae</taxon>
        <taxon>Maricaulis</taxon>
    </lineage>
</organism>
<dbReference type="OrthoDB" id="7067875at2"/>
<keyword evidence="1" id="KW-0472">Membrane</keyword>
<reference evidence="2 3" key="1">
    <citation type="submission" date="2006-08" db="EMBL/GenBank/DDBJ databases">
        <title>Complete sequence of Maricaulis maris MCS10.</title>
        <authorList>
            <consortium name="US DOE Joint Genome Institute"/>
            <person name="Copeland A."/>
            <person name="Lucas S."/>
            <person name="Lapidus A."/>
            <person name="Barry K."/>
            <person name="Detter J.C."/>
            <person name="Glavina del Rio T."/>
            <person name="Hammon N."/>
            <person name="Israni S."/>
            <person name="Dalin E."/>
            <person name="Tice H."/>
            <person name="Pitluck S."/>
            <person name="Saunders E."/>
            <person name="Brettin T."/>
            <person name="Bruce D."/>
            <person name="Han C."/>
            <person name="Tapia R."/>
            <person name="Gilna P."/>
            <person name="Schmutz J."/>
            <person name="Larimer F."/>
            <person name="Land M."/>
            <person name="Hauser L."/>
            <person name="Kyrpides N."/>
            <person name="Mikhailova N."/>
            <person name="Viollier P."/>
            <person name="Stephens C."/>
            <person name="Richardson P."/>
        </authorList>
    </citation>
    <scope>NUCLEOTIDE SEQUENCE [LARGE SCALE GENOMIC DNA]</scope>
    <source>
        <strain evidence="2 3">MCS10</strain>
    </source>
</reference>
<keyword evidence="1" id="KW-1133">Transmembrane helix</keyword>
<proteinExistence type="predicted"/>
<evidence type="ECO:0000256" key="1">
    <source>
        <dbReference type="SAM" id="Phobius"/>
    </source>
</evidence>
<sequence>MESLFSPDGSIDAPLQALGFLVAAGLGVAIALKVIIRTVAASGVGGLVRQCASPDVLAILALGLLIPLNLFDHAVQRLDGVFRPEVGDGGLVENLTICVMLFPVALAVGRIGQRRQYSAFGPVALTLVAVVLVVAFGEEISWGQHWFGFTPPEAIASSNLQEEFNLHNYITPGTMELAYYLAGLALLVTGARLGSLIEARNGDTALLPLRALLVLSGLLMCHHIFQELAELAVITTGFLIWNRLDEGRLEFRARPLRALAAI</sequence>
<dbReference type="Proteomes" id="UP000001964">
    <property type="component" value="Chromosome"/>
</dbReference>
<keyword evidence="3" id="KW-1185">Reference proteome</keyword>
<dbReference type="STRING" id="394221.Mmar10_1756"/>
<name>Q0ANT9_MARMM</name>
<feature type="transmembrane region" description="Helical" evidence="1">
    <location>
        <begin position="20"/>
        <end position="40"/>
    </location>
</feature>
<feature type="transmembrane region" description="Helical" evidence="1">
    <location>
        <begin position="177"/>
        <end position="195"/>
    </location>
</feature>
<dbReference type="EMBL" id="CP000449">
    <property type="protein sequence ID" value="ABI66048.1"/>
    <property type="molecule type" value="Genomic_DNA"/>
</dbReference>
<feature type="transmembrane region" description="Helical" evidence="1">
    <location>
        <begin position="119"/>
        <end position="137"/>
    </location>
</feature>
<accession>Q0ANT9</accession>
<dbReference type="AlphaFoldDB" id="Q0ANT9"/>
<dbReference type="HOGENOM" id="CLU_1060920_0_0_5"/>
<evidence type="ECO:0000313" key="2">
    <source>
        <dbReference type="EMBL" id="ABI66048.1"/>
    </source>
</evidence>
<protein>
    <submittedName>
        <fullName evidence="2">Uncharacterized protein</fullName>
    </submittedName>
</protein>
<dbReference type="KEGG" id="mmr:Mmar10_1756"/>
<feature type="transmembrane region" description="Helical" evidence="1">
    <location>
        <begin position="91"/>
        <end position="112"/>
    </location>
</feature>
<keyword evidence="1" id="KW-0812">Transmembrane</keyword>
<dbReference type="RefSeq" id="WP_011643694.1">
    <property type="nucleotide sequence ID" value="NC_008347.1"/>
</dbReference>
<gene>
    <name evidence="2" type="ordered locus">Mmar10_1756</name>
</gene>